<evidence type="ECO:0000256" key="7">
    <source>
        <dbReference type="ARBA" id="ARBA00022927"/>
    </source>
</evidence>
<dbReference type="InterPro" id="IPR014018">
    <property type="entry name" value="SecA_motor_DEAD"/>
</dbReference>
<comment type="subcellular location">
    <subcellularLocation>
        <location evidence="1">Membrane</location>
        <topology evidence="1">Peripheral membrane protein</topology>
    </subcellularLocation>
</comment>
<dbReference type="STRING" id="81408.B4119_3633"/>
<dbReference type="Gene3D" id="1.10.3060.10">
    <property type="entry name" value="Helical scaffold and wing domains of SecA"/>
    <property type="match status" value="1"/>
</dbReference>
<organism evidence="12 13">
    <name type="scientific">Saccharococcus caldoxylosilyticus</name>
    <dbReference type="NCBI Taxonomy" id="81408"/>
    <lineage>
        <taxon>Bacteria</taxon>
        <taxon>Bacillati</taxon>
        <taxon>Bacillota</taxon>
        <taxon>Bacilli</taxon>
        <taxon>Bacillales</taxon>
        <taxon>Anoxybacillaceae</taxon>
        <taxon>Saccharococcus</taxon>
    </lineage>
</organism>
<reference evidence="12 13" key="1">
    <citation type="submission" date="2016-01" db="EMBL/GenBank/DDBJ databases">
        <title>Draft Genome Sequences of Seven Thermophilic Sporeformers Isolated from Foods.</title>
        <authorList>
            <person name="Berendsen E.M."/>
            <person name="Wells-Bennik M.H."/>
            <person name="Krawcyk A.O."/>
            <person name="De Jong A."/>
            <person name="Holsappel S."/>
            <person name="Eijlander R.T."/>
            <person name="Kuipers O.P."/>
        </authorList>
    </citation>
    <scope>NUCLEOTIDE SEQUENCE [LARGE SCALE GENOMIC DNA]</scope>
    <source>
        <strain evidence="12 13">B4119</strain>
    </source>
</reference>
<dbReference type="GO" id="GO:0006886">
    <property type="term" value="P:intracellular protein transport"/>
    <property type="evidence" value="ECO:0007669"/>
    <property type="project" value="InterPro"/>
</dbReference>
<evidence type="ECO:0000256" key="8">
    <source>
        <dbReference type="ARBA" id="ARBA00022967"/>
    </source>
</evidence>
<dbReference type="EMBL" id="LQYS01000027">
    <property type="protein sequence ID" value="KYD16935.1"/>
    <property type="molecule type" value="Genomic_DNA"/>
</dbReference>
<evidence type="ECO:0000256" key="5">
    <source>
        <dbReference type="ARBA" id="ARBA00022741"/>
    </source>
</evidence>
<keyword evidence="4" id="KW-1003">Cell membrane</keyword>
<keyword evidence="8" id="KW-1278">Translocase</keyword>
<feature type="domain" description="SecA family profile" evidence="11">
    <location>
        <begin position="1"/>
        <end position="77"/>
    </location>
</feature>
<dbReference type="PROSITE" id="PS51196">
    <property type="entry name" value="SECA_MOTOR_DEAD"/>
    <property type="match status" value="1"/>
</dbReference>
<evidence type="ECO:0000256" key="4">
    <source>
        <dbReference type="ARBA" id="ARBA00022475"/>
    </source>
</evidence>
<dbReference type="GO" id="GO:0005524">
    <property type="term" value="F:ATP binding"/>
    <property type="evidence" value="ECO:0007669"/>
    <property type="project" value="UniProtKB-KW"/>
</dbReference>
<dbReference type="Pfam" id="PF21090">
    <property type="entry name" value="P-loop_SecA"/>
    <property type="match status" value="1"/>
</dbReference>
<dbReference type="InterPro" id="IPR011116">
    <property type="entry name" value="SecA_Wing/Scaffold"/>
</dbReference>
<dbReference type="InterPro" id="IPR000185">
    <property type="entry name" value="SecA"/>
</dbReference>
<dbReference type="AlphaFoldDB" id="A0A150LXD9"/>
<dbReference type="GO" id="GO:0043952">
    <property type="term" value="P:protein transport by the Sec complex"/>
    <property type="evidence" value="ECO:0007669"/>
    <property type="project" value="TreeGrafter"/>
</dbReference>
<keyword evidence="6" id="KW-0067">ATP-binding</keyword>
<dbReference type="PANTHER" id="PTHR30612:SF0">
    <property type="entry name" value="CHLOROPLAST PROTEIN-TRANSPORTING ATPASE"/>
    <property type="match status" value="1"/>
</dbReference>
<evidence type="ECO:0000256" key="6">
    <source>
        <dbReference type="ARBA" id="ARBA00022840"/>
    </source>
</evidence>
<dbReference type="PATRIC" id="fig|81408.3.peg.2749"/>
<dbReference type="InterPro" id="IPR027417">
    <property type="entry name" value="P-loop_NTPase"/>
</dbReference>
<evidence type="ECO:0000259" key="11">
    <source>
        <dbReference type="PROSITE" id="PS51196"/>
    </source>
</evidence>
<dbReference type="GO" id="GO:0005886">
    <property type="term" value="C:plasma membrane"/>
    <property type="evidence" value="ECO:0007669"/>
    <property type="project" value="TreeGrafter"/>
</dbReference>
<evidence type="ECO:0000313" key="12">
    <source>
        <dbReference type="EMBL" id="KYD16935.1"/>
    </source>
</evidence>
<keyword evidence="5" id="KW-0547">Nucleotide-binding</keyword>
<accession>A0A150LXD9</accession>
<dbReference type="SUPFAM" id="SSF81886">
    <property type="entry name" value="Helical scaffold and wing domains of SecA"/>
    <property type="match status" value="1"/>
</dbReference>
<evidence type="ECO:0000256" key="10">
    <source>
        <dbReference type="ARBA" id="ARBA00023136"/>
    </source>
</evidence>
<comment type="caution">
    <text evidence="12">The sequence shown here is derived from an EMBL/GenBank/DDBJ whole genome shotgun (WGS) entry which is preliminary data.</text>
</comment>
<sequence>MLGEGVAELGGLHVIGTERHESRRIDNQLKGRAGRQGDPGSSQFFISLEDDMFRRFAKEETEKLKPKLKTDETGRIINSNIHEFVDKVQRIIEGLNFSIREYNLKLDDVINEQRNVVYHIRDKVLKVEDRISLIVPMVQSACSNIVEKYCLPELIPEEWDVKTMTEELNRLLYPQQVSFEHSLEDMEDVKQKVKEAVDSYIQYLETWKNNLSLQTALKNIMLTVIDQNWMKHLENMALLKEGIGLRHYQQEDPMRLYQKDGFELFTMMYATIEKEMSLHLSQLLQSFQHTSDE</sequence>
<keyword evidence="3" id="KW-0813">Transport</keyword>
<dbReference type="Gene3D" id="3.40.50.300">
    <property type="entry name" value="P-loop containing nucleotide triphosphate hydrolases"/>
    <property type="match status" value="1"/>
</dbReference>
<evidence type="ECO:0000256" key="9">
    <source>
        <dbReference type="ARBA" id="ARBA00023010"/>
    </source>
</evidence>
<keyword evidence="7" id="KW-0653">Protein transport</keyword>
<dbReference type="FunFam" id="3.40.50.300:FF:000429">
    <property type="entry name" value="Preprotein translocase subunit SecA"/>
    <property type="match status" value="1"/>
</dbReference>
<keyword evidence="10" id="KW-0472">Membrane</keyword>
<dbReference type="GO" id="GO:0005829">
    <property type="term" value="C:cytosol"/>
    <property type="evidence" value="ECO:0007669"/>
    <property type="project" value="TreeGrafter"/>
</dbReference>
<evidence type="ECO:0000313" key="13">
    <source>
        <dbReference type="Proteomes" id="UP000075455"/>
    </source>
</evidence>
<evidence type="ECO:0000256" key="2">
    <source>
        <dbReference type="ARBA" id="ARBA00007650"/>
    </source>
</evidence>
<dbReference type="InterPro" id="IPR044722">
    <property type="entry name" value="SecA_SF2_C"/>
</dbReference>
<dbReference type="SUPFAM" id="SSF52540">
    <property type="entry name" value="P-loop containing nucleoside triphosphate hydrolases"/>
    <property type="match status" value="1"/>
</dbReference>
<dbReference type="GO" id="GO:0031522">
    <property type="term" value="C:cell envelope Sec protein transport complex"/>
    <property type="evidence" value="ECO:0007669"/>
    <property type="project" value="TreeGrafter"/>
</dbReference>
<proteinExistence type="inferred from homology"/>
<dbReference type="Proteomes" id="UP000075455">
    <property type="component" value="Unassembled WGS sequence"/>
</dbReference>
<name>A0A150LXD9_9BACL</name>
<comment type="similarity">
    <text evidence="2">Belongs to the SecA family.</text>
</comment>
<dbReference type="PANTHER" id="PTHR30612">
    <property type="entry name" value="SECA INNER MEMBRANE COMPONENT OF SEC PROTEIN SECRETION SYSTEM"/>
    <property type="match status" value="1"/>
</dbReference>
<dbReference type="GO" id="GO:0006605">
    <property type="term" value="P:protein targeting"/>
    <property type="evidence" value="ECO:0007669"/>
    <property type="project" value="InterPro"/>
</dbReference>
<protein>
    <recommendedName>
        <fullName evidence="11">SecA family profile domain-containing protein</fullName>
    </recommendedName>
</protein>
<gene>
    <name evidence="12" type="ORF">B4119_3633</name>
</gene>
<dbReference type="Pfam" id="PF07516">
    <property type="entry name" value="SecA_SW"/>
    <property type="match status" value="1"/>
</dbReference>
<keyword evidence="9" id="KW-0811">Translocation</keyword>
<dbReference type="InterPro" id="IPR036266">
    <property type="entry name" value="SecA_Wing/Scaffold_sf"/>
</dbReference>
<evidence type="ECO:0000256" key="3">
    <source>
        <dbReference type="ARBA" id="ARBA00022448"/>
    </source>
</evidence>
<dbReference type="GO" id="GO:0017038">
    <property type="term" value="P:protein import"/>
    <property type="evidence" value="ECO:0007669"/>
    <property type="project" value="InterPro"/>
</dbReference>
<evidence type="ECO:0000256" key="1">
    <source>
        <dbReference type="ARBA" id="ARBA00004170"/>
    </source>
</evidence>